<dbReference type="PIR" id="A36953">
    <property type="entry name" value="A36953"/>
</dbReference>
<name>Q51588_SYNCB</name>
<dbReference type="EMBL" id="U01100">
    <property type="protein sequence ID" value="AAA18914.1"/>
    <property type="molecule type" value="Unassigned_DNA"/>
</dbReference>
<evidence type="ECO:0000313" key="1">
    <source>
        <dbReference type="EMBL" id="AAA18914.1"/>
    </source>
</evidence>
<reference evidence="1" key="1">
    <citation type="journal article" date="1994" name="J. Bacteriol.">
        <title>Identification and molecular characterization of the aco genes encoding the Pelobacter carbinolicus acetoin dehydrogenase enzyme system.</title>
        <authorList>
            <person name="Oppermann F.B."/>
            <person name="Steinbuechel A."/>
        </authorList>
    </citation>
    <scope>NUCLEOTIDE SEQUENCE</scope>
    <source>
        <strain evidence="1">Gra Bd 1</strain>
    </source>
</reference>
<organism evidence="1">
    <name type="scientific">Syntrophotalea carbinolica</name>
    <name type="common">Pelobacter carbinolicus</name>
    <dbReference type="NCBI Taxonomy" id="19"/>
    <lineage>
        <taxon>Bacteria</taxon>
        <taxon>Pseudomonadati</taxon>
        <taxon>Thermodesulfobacteriota</taxon>
        <taxon>Desulfuromonadia</taxon>
        <taxon>Desulfuromonadales</taxon>
        <taxon>Syntrophotaleaceae</taxon>
        <taxon>Syntrophotalea</taxon>
    </lineage>
</organism>
<feature type="non-terminal residue" evidence="1">
    <location>
        <position position="40"/>
    </location>
</feature>
<accession>Q51588</accession>
<sequence>MIPEVTWQEKLGRQNLRRSSPLTAKGLNEGAALTVQFTHG</sequence>
<proteinExistence type="predicted"/>
<dbReference type="AlphaFoldDB" id="Q51588"/>
<protein>
    <submittedName>
        <fullName evidence="1">Gra Bd 1 acetoin dehydrogenase enzyme system (acoA, acoB, acoC, acoS, acoL) genes and putative ferrodoxin (orf5)</fullName>
    </submittedName>
</protein>